<dbReference type="AlphaFoldDB" id="A0A0L8FH82"/>
<gene>
    <name evidence="1" type="ORF">OCBIM_22020771mg</name>
</gene>
<sequence length="74" mass="8833">MCHITARYLTTHSAGLRSVDYIVGIDESLGNHRKYKVHHRLLSLSYAGCYIAFLYRRSRTFFTRIFFWQHHVVD</sequence>
<accession>A0A0L8FH82</accession>
<protein>
    <submittedName>
        <fullName evidence="1">Uncharacterized protein</fullName>
    </submittedName>
</protein>
<name>A0A0L8FH82_OCTBM</name>
<organism evidence="1">
    <name type="scientific">Octopus bimaculoides</name>
    <name type="common">California two-spotted octopus</name>
    <dbReference type="NCBI Taxonomy" id="37653"/>
    <lineage>
        <taxon>Eukaryota</taxon>
        <taxon>Metazoa</taxon>
        <taxon>Spiralia</taxon>
        <taxon>Lophotrochozoa</taxon>
        <taxon>Mollusca</taxon>
        <taxon>Cephalopoda</taxon>
        <taxon>Coleoidea</taxon>
        <taxon>Octopodiformes</taxon>
        <taxon>Octopoda</taxon>
        <taxon>Incirrata</taxon>
        <taxon>Octopodidae</taxon>
        <taxon>Octopus</taxon>
    </lineage>
</organism>
<proteinExistence type="predicted"/>
<evidence type="ECO:0000313" key="1">
    <source>
        <dbReference type="EMBL" id="KOF63014.1"/>
    </source>
</evidence>
<dbReference type="EMBL" id="KQ431852">
    <property type="protein sequence ID" value="KOF63014.1"/>
    <property type="molecule type" value="Genomic_DNA"/>
</dbReference>
<reference evidence="1" key="1">
    <citation type="submission" date="2015-07" db="EMBL/GenBank/DDBJ databases">
        <title>MeaNS - Measles Nucleotide Surveillance Program.</title>
        <authorList>
            <person name="Tran T."/>
            <person name="Druce J."/>
        </authorList>
    </citation>
    <scope>NUCLEOTIDE SEQUENCE</scope>
    <source>
        <strain evidence="1">UCB-OBI-ISO-001</strain>
        <tissue evidence="1">Gonad</tissue>
    </source>
</reference>